<gene>
    <name evidence="17" type="ORF">ABE65_014615</name>
</gene>
<evidence type="ECO:0000256" key="11">
    <source>
        <dbReference type="ARBA" id="ARBA00023136"/>
    </source>
</evidence>
<evidence type="ECO:0000256" key="3">
    <source>
        <dbReference type="ARBA" id="ARBA00010441"/>
    </source>
</evidence>
<keyword evidence="7 15" id="KW-0808">Transferase</keyword>
<evidence type="ECO:0000256" key="16">
    <source>
        <dbReference type="SAM" id="Phobius"/>
    </source>
</evidence>
<dbReference type="PANTHER" id="PTHR14269">
    <property type="entry name" value="CDP-DIACYLGLYCEROL--GLYCEROL-3-PHOSPHATE 3-PHOSPHATIDYLTRANSFERASE-RELATED"/>
    <property type="match status" value="1"/>
</dbReference>
<dbReference type="InterPro" id="IPR043130">
    <property type="entry name" value="CDP-OH_PTrfase_TM_dom"/>
</dbReference>
<dbReference type="InterPro" id="IPR048254">
    <property type="entry name" value="CDP_ALCOHOL_P_TRANSF_CS"/>
</dbReference>
<dbReference type="KEGG" id="fpn:ABE65_014615"/>
<reference evidence="17 18" key="1">
    <citation type="submission" date="2016-04" db="EMBL/GenBank/DDBJ databases">
        <title>Complete genome sequence of Fictibacillus phosphorivorans G25-29, a strain toxic to nematodes.</title>
        <authorList>
            <person name="Zheng Z."/>
        </authorList>
    </citation>
    <scope>NUCLEOTIDE SEQUENCE [LARGE SCALE GENOMIC DNA]</scope>
    <source>
        <strain evidence="17 18">G25-29</strain>
    </source>
</reference>
<keyword evidence="8 16" id="KW-0812">Transmembrane</keyword>
<feature type="transmembrane region" description="Helical" evidence="16">
    <location>
        <begin position="130"/>
        <end position="153"/>
    </location>
</feature>
<dbReference type="Proteomes" id="UP000076623">
    <property type="component" value="Chromosome"/>
</dbReference>
<keyword evidence="13" id="KW-1208">Phospholipid metabolism</keyword>
<evidence type="ECO:0000256" key="9">
    <source>
        <dbReference type="ARBA" id="ARBA00022989"/>
    </source>
</evidence>
<feature type="transmembrane region" description="Helical" evidence="16">
    <location>
        <begin position="159"/>
        <end position="178"/>
    </location>
</feature>
<dbReference type="STRING" id="1221500.ABE65_014615"/>
<keyword evidence="6" id="KW-0444">Lipid biosynthesis</keyword>
<evidence type="ECO:0000256" key="13">
    <source>
        <dbReference type="ARBA" id="ARBA00023264"/>
    </source>
</evidence>
<comment type="catalytic activity">
    <reaction evidence="1">
        <text>a CDP-1,2-diacyl-sn-glycerol + L-serine = a 1,2-diacyl-sn-glycero-3-phospho-L-serine + CMP + H(+)</text>
        <dbReference type="Rhea" id="RHEA:16913"/>
        <dbReference type="ChEBI" id="CHEBI:15378"/>
        <dbReference type="ChEBI" id="CHEBI:33384"/>
        <dbReference type="ChEBI" id="CHEBI:57262"/>
        <dbReference type="ChEBI" id="CHEBI:58332"/>
        <dbReference type="ChEBI" id="CHEBI:60377"/>
        <dbReference type="EC" id="2.7.8.8"/>
    </reaction>
</comment>
<evidence type="ECO:0000256" key="7">
    <source>
        <dbReference type="ARBA" id="ARBA00022679"/>
    </source>
</evidence>
<keyword evidence="10" id="KW-0443">Lipid metabolism</keyword>
<dbReference type="GO" id="GO:0003882">
    <property type="term" value="F:CDP-diacylglycerol-serine O-phosphatidyltransferase activity"/>
    <property type="evidence" value="ECO:0007669"/>
    <property type="project" value="UniProtKB-EC"/>
</dbReference>
<keyword evidence="12" id="KW-0594">Phospholipid biosynthesis</keyword>
<evidence type="ECO:0000256" key="5">
    <source>
        <dbReference type="ARBA" id="ARBA00017171"/>
    </source>
</evidence>
<accession>A0A160INQ2</accession>
<evidence type="ECO:0000256" key="1">
    <source>
        <dbReference type="ARBA" id="ARBA00000287"/>
    </source>
</evidence>
<name>A0A160INQ2_9BACL</name>
<dbReference type="EMBL" id="CP015378">
    <property type="protein sequence ID" value="ANC77961.1"/>
    <property type="molecule type" value="Genomic_DNA"/>
</dbReference>
<organism evidence="17 18">
    <name type="scientific">Fictibacillus phosphorivorans</name>
    <dbReference type="NCBI Taxonomy" id="1221500"/>
    <lineage>
        <taxon>Bacteria</taxon>
        <taxon>Bacillati</taxon>
        <taxon>Bacillota</taxon>
        <taxon>Bacilli</taxon>
        <taxon>Bacillales</taxon>
        <taxon>Fictibacillaceae</taxon>
        <taxon>Fictibacillus</taxon>
    </lineage>
</organism>
<dbReference type="GO" id="GO:0008654">
    <property type="term" value="P:phospholipid biosynthetic process"/>
    <property type="evidence" value="ECO:0007669"/>
    <property type="project" value="UniProtKB-KW"/>
</dbReference>
<dbReference type="InterPro" id="IPR050324">
    <property type="entry name" value="CDP-alcohol_PTase-I"/>
</dbReference>
<feature type="transmembrane region" description="Helical" evidence="16">
    <location>
        <begin position="105"/>
        <end position="123"/>
    </location>
</feature>
<sequence>MFMLERERIDSTFKKVKGQTANFLTLINLSLGTLALLFMVSGDLKIGFILIFLAGLFDRFDGMVARKLHIESEFGKQLDSLCDLISFGIAPAFLIYQVVLHQFGVPGMIFTVIFIVCGAIRLARFNITEFTGSFVGVPITLAGCLMAAGYLTVDLVPGYLYMFLTFILSVLMISTITIEKR</sequence>
<evidence type="ECO:0000256" key="12">
    <source>
        <dbReference type="ARBA" id="ARBA00023209"/>
    </source>
</evidence>
<dbReference type="GO" id="GO:0016020">
    <property type="term" value="C:membrane"/>
    <property type="evidence" value="ECO:0007669"/>
    <property type="project" value="InterPro"/>
</dbReference>
<dbReference type="InterPro" id="IPR004533">
    <property type="entry name" value="CDP-diaglyc--ser_O-PTrfase"/>
</dbReference>
<dbReference type="Gene3D" id="1.20.120.1760">
    <property type="match status" value="1"/>
</dbReference>
<dbReference type="PROSITE" id="PS00379">
    <property type="entry name" value="CDP_ALCOHOL_P_TRANSF"/>
    <property type="match status" value="1"/>
</dbReference>
<protein>
    <recommendedName>
        <fullName evidence="5">CDP-diacylglycerol--serine O-phosphatidyltransferase</fullName>
        <ecNumber evidence="4">2.7.8.8</ecNumber>
    </recommendedName>
    <alternativeName>
        <fullName evidence="14">Phosphatidylserine synthase</fullName>
    </alternativeName>
</protein>
<dbReference type="RefSeq" id="WP_066396382.1">
    <property type="nucleotide sequence ID" value="NZ_CP015378.1"/>
</dbReference>
<evidence type="ECO:0000313" key="17">
    <source>
        <dbReference type="EMBL" id="ANC77961.1"/>
    </source>
</evidence>
<keyword evidence="11 16" id="KW-0472">Membrane</keyword>
<evidence type="ECO:0000256" key="14">
    <source>
        <dbReference type="ARBA" id="ARBA00032361"/>
    </source>
</evidence>
<dbReference type="PANTHER" id="PTHR14269:SF61">
    <property type="entry name" value="CDP-DIACYLGLYCEROL--SERINE O-PHOSPHATIDYLTRANSFERASE"/>
    <property type="match status" value="1"/>
</dbReference>
<dbReference type="Pfam" id="PF01066">
    <property type="entry name" value="CDP-OH_P_transf"/>
    <property type="match status" value="1"/>
</dbReference>
<evidence type="ECO:0000256" key="8">
    <source>
        <dbReference type="ARBA" id="ARBA00022692"/>
    </source>
</evidence>
<evidence type="ECO:0000256" key="4">
    <source>
        <dbReference type="ARBA" id="ARBA00013174"/>
    </source>
</evidence>
<dbReference type="AlphaFoldDB" id="A0A160INQ2"/>
<evidence type="ECO:0000256" key="15">
    <source>
        <dbReference type="RuleBase" id="RU003750"/>
    </source>
</evidence>
<feature type="transmembrane region" description="Helical" evidence="16">
    <location>
        <begin position="21"/>
        <end position="38"/>
    </location>
</feature>
<evidence type="ECO:0000313" key="18">
    <source>
        <dbReference type="Proteomes" id="UP000076623"/>
    </source>
</evidence>
<proteinExistence type="inferred from homology"/>
<evidence type="ECO:0000256" key="10">
    <source>
        <dbReference type="ARBA" id="ARBA00023098"/>
    </source>
</evidence>
<keyword evidence="9 16" id="KW-1133">Transmembrane helix</keyword>
<dbReference type="EC" id="2.7.8.8" evidence="4"/>
<keyword evidence="18" id="KW-1185">Reference proteome</keyword>
<evidence type="ECO:0000256" key="2">
    <source>
        <dbReference type="ARBA" id="ARBA00004127"/>
    </source>
</evidence>
<evidence type="ECO:0000256" key="6">
    <source>
        <dbReference type="ARBA" id="ARBA00022516"/>
    </source>
</evidence>
<dbReference type="GO" id="GO:0012505">
    <property type="term" value="C:endomembrane system"/>
    <property type="evidence" value="ECO:0007669"/>
    <property type="project" value="UniProtKB-SubCell"/>
</dbReference>
<comment type="similarity">
    <text evidence="3 15">Belongs to the CDP-alcohol phosphatidyltransferase class-I family.</text>
</comment>
<dbReference type="InterPro" id="IPR000462">
    <property type="entry name" value="CDP-OH_P_trans"/>
</dbReference>
<comment type="subcellular location">
    <subcellularLocation>
        <location evidence="2">Endomembrane system</location>
        <topology evidence="2">Multi-pass membrane protein</topology>
    </subcellularLocation>
</comment>
<dbReference type="NCBIfam" id="TIGR00473">
    <property type="entry name" value="pssA"/>
    <property type="match status" value="1"/>
</dbReference>